<dbReference type="PANTHER" id="PTHR42770:SF13">
    <property type="entry name" value="L-METHIONINE_BRANCHED-CHAIN AMINO ACID EXPORTER YJEH"/>
    <property type="match status" value="1"/>
</dbReference>
<evidence type="ECO:0000256" key="5">
    <source>
        <dbReference type="ARBA" id="ARBA00023136"/>
    </source>
</evidence>
<dbReference type="Pfam" id="PF13520">
    <property type="entry name" value="AA_permease_2"/>
    <property type="match status" value="1"/>
</dbReference>
<feature type="transmembrane region" description="Helical" evidence="6">
    <location>
        <begin position="147"/>
        <end position="166"/>
    </location>
</feature>
<keyword evidence="5 6" id="KW-0472">Membrane</keyword>
<sequence>MRNRKIGFLLLSGLMIGPILGSGIIILPPAVYETAGNYAIFAWVLMLGLSLIFALLFGKLSLLIPGDSGVPLAVERAFGTQIKNLSAIFFLLAVCFGPIAVTGTAGHYLQLLTNQSFFNEKWLALGILCFVYIILTRSIADVGKFAFFMSSFIVVTLIVGSIHTLFTVDGSFTLSKPITISDFGESLLLLFWALIGWEVIGSYSLEVKTPERTIPRAVVLSFTIIAIVSLIVAFAFQWIHSKNGNMMNQSLAPLLQSLFGSWATPIISSITIALCISTVLLVIGAVSRLIADQAKNGLLPSWLSFKNKNNVATRSLFSLFCIHIIVFILYFNDLLSIQTLVAIANAFFLCNALLGVLACFRLFDSVFFKISSFILAICFLGILLFSSPIILLLIILVSVYFIWLQKRDSKQHEKILQVGNE</sequence>
<feature type="transmembrane region" description="Helical" evidence="6">
    <location>
        <begin position="85"/>
        <end position="110"/>
    </location>
</feature>
<evidence type="ECO:0000256" key="3">
    <source>
        <dbReference type="ARBA" id="ARBA00022692"/>
    </source>
</evidence>
<feature type="transmembrane region" description="Helical" evidence="6">
    <location>
        <begin position="40"/>
        <end position="64"/>
    </location>
</feature>
<feature type="transmembrane region" description="Helical" evidence="6">
    <location>
        <begin position="337"/>
        <end position="360"/>
    </location>
</feature>
<name>A0ABX2ZZW7_9BACI</name>
<feature type="transmembrane region" description="Helical" evidence="6">
    <location>
        <begin position="311"/>
        <end position="331"/>
    </location>
</feature>
<comment type="subcellular location">
    <subcellularLocation>
        <location evidence="1">Cell membrane</location>
        <topology evidence="1">Multi-pass membrane protein</topology>
    </subcellularLocation>
</comment>
<reference evidence="7 8" key="1">
    <citation type="submission" date="2016-07" db="EMBL/GenBank/DDBJ databases">
        <authorList>
            <person name="Townsley L."/>
            <person name="Shank E.A."/>
        </authorList>
    </citation>
    <scope>NUCLEOTIDE SEQUENCE [LARGE SCALE GENOMIC DNA]</scope>
    <source>
        <strain evidence="7 8">CH01</strain>
    </source>
</reference>
<dbReference type="InterPro" id="IPR050367">
    <property type="entry name" value="APC_superfamily"/>
</dbReference>
<feature type="transmembrane region" description="Helical" evidence="6">
    <location>
        <begin position="259"/>
        <end position="290"/>
    </location>
</feature>
<organism evidence="7 8">
    <name type="scientific">Gottfriedia luciferensis</name>
    <dbReference type="NCBI Taxonomy" id="178774"/>
    <lineage>
        <taxon>Bacteria</taxon>
        <taxon>Bacillati</taxon>
        <taxon>Bacillota</taxon>
        <taxon>Bacilli</taxon>
        <taxon>Bacillales</taxon>
        <taxon>Bacillaceae</taxon>
        <taxon>Gottfriedia</taxon>
    </lineage>
</organism>
<accession>A0ABX2ZZW7</accession>
<evidence type="ECO:0008006" key="9">
    <source>
        <dbReference type="Google" id="ProtNLM"/>
    </source>
</evidence>
<keyword evidence="3 6" id="KW-0812">Transmembrane</keyword>
<keyword evidence="2" id="KW-1003">Cell membrane</keyword>
<evidence type="ECO:0000256" key="4">
    <source>
        <dbReference type="ARBA" id="ARBA00022989"/>
    </source>
</evidence>
<evidence type="ECO:0000313" key="8">
    <source>
        <dbReference type="Proteomes" id="UP000094580"/>
    </source>
</evidence>
<feature type="transmembrane region" description="Helical" evidence="6">
    <location>
        <begin position="7"/>
        <end position="28"/>
    </location>
</feature>
<proteinExistence type="predicted"/>
<dbReference type="RefSeq" id="WP_069033244.1">
    <property type="nucleotide sequence ID" value="NZ_MDKC01000007.1"/>
</dbReference>
<keyword evidence="4 6" id="KW-1133">Transmembrane helix</keyword>
<feature type="transmembrane region" description="Helical" evidence="6">
    <location>
        <begin position="372"/>
        <end position="403"/>
    </location>
</feature>
<evidence type="ECO:0000313" key="7">
    <source>
        <dbReference type="EMBL" id="ODG92613.1"/>
    </source>
</evidence>
<protein>
    <recommendedName>
        <fullName evidence="9">Amino acid permease</fullName>
    </recommendedName>
</protein>
<dbReference type="Gene3D" id="1.20.1740.10">
    <property type="entry name" value="Amino acid/polyamine transporter I"/>
    <property type="match status" value="1"/>
</dbReference>
<dbReference type="EMBL" id="MDKC01000007">
    <property type="protein sequence ID" value="ODG92613.1"/>
    <property type="molecule type" value="Genomic_DNA"/>
</dbReference>
<feature type="transmembrane region" description="Helical" evidence="6">
    <location>
        <begin position="217"/>
        <end position="239"/>
    </location>
</feature>
<dbReference type="PIRSF" id="PIRSF006060">
    <property type="entry name" value="AA_transporter"/>
    <property type="match status" value="1"/>
</dbReference>
<evidence type="ECO:0000256" key="1">
    <source>
        <dbReference type="ARBA" id="ARBA00004651"/>
    </source>
</evidence>
<evidence type="ECO:0000256" key="6">
    <source>
        <dbReference type="SAM" id="Phobius"/>
    </source>
</evidence>
<gene>
    <name evidence="7" type="ORF">BED47_19430</name>
</gene>
<comment type="caution">
    <text evidence="7">The sequence shown here is derived from an EMBL/GenBank/DDBJ whole genome shotgun (WGS) entry which is preliminary data.</text>
</comment>
<evidence type="ECO:0000256" key="2">
    <source>
        <dbReference type="ARBA" id="ARBA00022475"/>
    </source>
</evidence>
<feature type="transmembrane region" description="Helical" evidence="6">
    <location>
        <begin position="186"/>
        <end position="205"/>
    </location>
</feature>
<feature type="transmembrane region" description="Helical" evidence="6">
    <location>
        <begin position="122"/>
        <end position="140"/>
    </location>
</feature>
<keyword evidence="8" id="KW-1185">Reference proteome</keyword>
<dbReference type="InterPro" id="IPR002293">
    <property type="entry name" value="AA/rel_permease1"/>
</dbReference>
<dbReference type="Proteomes" id="UP000094580">
    <property type="component" value="Unassembled WGS sequence"/>
</dbReference>
<dbReference type="PANTHER" id="PTHR42770">
    <property type="entry name" value="AMINO ACID TRANSPORTER-RELATED"/>
    <property type="match status" value="1"/>
</dbReference>